<dbReference type="OrthoDB" id="7846605at2759"/>
<reference evidence="3" key="2">
    <citation type="submission" date="2025-08" db="UniProtKB">
        <authorList>
            <consortium name="RefSeq"/>
        </authorList>
    </citation>
    <scope>IDENTIFICATION</scope>
    <source>
        <strain evidence="3">14028-0561.14</strain>
        <tissue evidence="3">Whole fly</tissue>
    </source>
</reference>
<gene>
    <name evidence="3" type="primary">LOC108077045</name>
</gene>
<dbReference type="AlphaFoldDB" id="A0A6P4I9U3"/>
<accession>A0A6P4I9U3</accession>
<organism evidence="2 3">
    <name type="scientific">Drosophila kikkawai</name>
    <name type="common">Fruit fly</name>
    <dbReference type="NCBI Taxonomy" id="30033"/>
    <lineage>
        <taxon>Eukaryota</taxon>
        <taxon>Metazoa</taxon>
        <taxon>Ecdysozoa</taxon>
        <taxon>Arthropoda</taxon>
        <taxon>Hexapoda</taxon>
        <taxon>Insecta</taxon>
        <taxon>Pterygota</taxon>
        <taxon>Neoptera</taxon>
        <taxon>Endopterygota</taxon>
        <taxon>Diptera</taxon>
        <taxon>Brachycera</taxon>
        <taxon>Muscomorpha</taxon>
        <taxon>Ephydroidea</taxon>
        <taxon>Drosophilidae</taxon>
        <taxon>Drosophila</taxon>
        <taxon>Sophophora</taxon>
    </lineage>
</organism>
<dbReference type="Proteomes" id="UP001652661">
    <property type="component" value="Chromosome 2L"/>
</dbReference>
<name>A0A6P4I9U3_DROKI</name>
<reference evidence="2" key="1">
    <citation type="submission" date="2025-05" db="UniProtKB">
        <authorList>
            <consortium name="RefSeq"/>
        </authorList>
    </citation>
    <scope>NUCLEOTIDE SEQUENCE [LARGE SCALE GENOMIC DNA]</scope>
    <source>
        <strain evidence="2">14028-0561.14</strain>
    </source>
</reference>
<protein>
    <submittedName>
        <fullName evidence="3">Uncharacterized protein</fullName>
    </submittedName>
</protein>
<sequence>MSDNKASSSSGQRQPGLQFSTALGTPETKRKMLLYRRLLSRELSKEVKDAQTILRARNRRLQEQDMGRFPRS</sequence>
<dbReference type="RefSeq" id="XP_017025667.1">
    <property type="nucleotide sequence ID" value="XM_017170178.3"/>
</dbReference>
<evidence type="ECO:0000313" key="3">
    <source>
        <dbReference type="RefSeq" id="XP_017025667.1"/>
    </source>
</evidence>
<feature type="compositionally biased region" description="Polar residues" evidence="1">
    <location>
        <begin position="1"/>
        <end position="23"/>
    </location>
</feature>
<dbReference type="GeneID" id="108077045"/>
<proteinExistence type="predicted"/>
<evidence type="ECO:0000313" key="2">
    <source>
        <dbReference type="Proteomes" id="UP001652661"/>
    </source>
</evidence>
<feature type="region of interest" description="Disordered" evidence="1">
    <location>
        <begin position="1"/>
        <end position="26"/>
    </location>
</feature>
<keyword evidence="2" id="KW-1185">Reference proteome</keyword>
<evidence type="ECO:0000256" key="1">
    <source>
        <dbReference type="SAM" id="MobiDB-lite"/>
    </source>
</evidence>